<evidence type="ECO:0000256" key="1">
    <source>
        <dbReference type="SAM" id="Phobius"/>
    </source>
</evidence>
<evidence type="ECO:0000313" key="3">
    <source>
        <dbReference type="Proteomes" id="UP000584642"/>
    </source>
</evidence>
<dbReference type="Proteomes" id="UP000584642">
    <property type="component" value="Unassembled WGS sequence"/>
</dbReference>
<dbReference type="RefSeq" id="WP_180284047.1">
    <property type="nucleotide sequence ID" value="NZ_JABFDB010000016.1"/>
</dbReference>
<name>A0ABX2TD81_9PROT</name>
<sequence length="181" mass="18225">MVTLTEQADVDYLLISAIFAAITSGLLGAFLLATVHGQHAAARQAGALSPLFAAWILPLGLLLGAFWTLAAPATTSVGVAAATSALVMVLLAMPDVHAHTPATRVVAGALWGIARMTLLLSPAVVLDAAPAWALWFGLAGLVDAVAPAAGGEDQGVRAARIGGAVNGAVLATLPVFLFLTK</sequence>
<feature type="transmembrane region" description="Helical" evidence="1">
    <location>
        <begin position="12"/>
        <end position="35"/>
    </location>
</feature>
<proteinExistence type="predicted"/>
<protein>
    <submittedName>
        <fullName evidence="2">Uncharacterized protein</fullName>
    </submittedName>
</protein>
<comment type="caution">
    <text evidence="2">The sequence shown here is derived from an EMBL/GenBank/DDBJ whole genome shotgun (WGS) entry which is preliminary data.</text>
</comment>
<reference evidence="2 3" key="1">
    <citation type="submission" date="2020-05" db="EMBL/GenBank/DDBJ databases">
        <title>Azospirillum oleiclasticum sp. nov, a nitrogen-fixing and heavy crude oil-emulsifying bacterium isolated from the crude oil of Yumen Oilfield.</title>
        <authorList>
            <person name="Wu D."/>
            <person name="Cai M."/>
            <person name="Zhang X."/>
        </authorList>
    </citation>
    <scope>NUCLEOTIDE SEQUENCE [LARGE SCALE GENOMIC DNA]</scope>
    <source>
        <strain evidence="2 3">ROY-1-1-2</strain>
    </source>
</reference>
<keyword evidence="1" id="KW-0472">Membrane</keyword>
<keyword evidence="1" id="KW-1133">Transmembrane helix</keyword>
<feature type="transmembrane region" description="Helical" evidence="1">
    <location>
        <begin position="161"/>
        <end position="179"/>
    </location>
</feature>
<feature type="transmembrane region" description="Helical" evidence="1">
    <location>
        <begin position="47"/>
        <end position="67"/>
    </location>
</feature>
<accession>A0ABX2TD81</accession>
<feature type="transmembrane region" description="Helical" evidence="1">
    <location>
        <begin position="105"/>
        <end position="126"/>
    </location>
</feature>
<feature type="transmembrane region" description="Helical" evidence="1">
    <location>
        <begin position="132"/>
        <end position="149"/>
    </location>
</feature>
<feature type="transmembrane region" description="Helical" evidence="1">
    <location>
        <begin position="73"/>
        <end position="93"/>
    </location>
</feature>
<evidence type="ECO:0000313" key="2">
    <source>
        <dbReference type="EMBL" id="NYZ22275.1"/>
    </source>
</evidence>
<dbReference type="EMBL" id="JABFDB010000016">
    <property type="protein sequence ID" value="NYZ22275.1"/>
    <property type="molecule type" value="Genomic_DNA"/>
</dbReference>
<keyword evidence="1" id="KW-0812">Transmembrane</keyword>
<gene>
    <name evidence="2" type="ORF">HND93_21390</name>
</gene>
<organism evidence="2 3">
    <name type="scientific">Azospirillum oleiclasticum</name>
    <dbReference type="NCBI Taxonomy" id="2735135"/>
    <lineage>
        <taxon>Bacteria</taxon>
        <taxon>Pseudomonadati</taxon>
        <taxon>Pseudomonadota</taxon>
        <taxon>Alphaproteobacteria</taxon>
        <taxon>Rhodospirillales</taxon>
        <taxon>Azospirillaceae</taxon>
        <taxon>Azospirillum</taxon>
    </lineage>
</organism>
<keyword evidence="3" id="KW-1185">Reference proteome</keyword>